<gene>
    <name evidence="1" type="ORF">SAMN05660976_07465</name>
</gene>
<reference evidence="1 2" key="1">
    <citation type="submission" date="2016-10" db="EMBL/GenBank/DDBJ databases">
        <authorList>
            <person name="de Groot N.N."/>
        </authorList>
    </citation>
    <scope>NUCLEOTIDE SEQUENCE [LARGE SCALE GENOMIC DNA]</scope>
    <source>
        <strain evidence="1 2">DSM 43357</strain>
    </source>
</reference>
<keyword evidence="2" id="KW-1185">Reference proteome</keyword>
<accession>A0A1H8G929</accession>
<evidence type="ECO:0000313" key="1">
    <source>
        <dbReference type="EMBL" id="SEN40265.1"/>
    </source>
</evidence>
<dbReference type="STRING" id="46177.SAMN05660976_07465"/>
<dbReference type="EMBL" id="FOBF01000026">
    <property type="protein sequence ID" value="SEN40265.1"/>
    <property type="molecule type" value="Genomic_DNA"/>
</dbReference>
<dbReference type="OrthoDB" id="3870696at2"/>
<name>A0A1H8G929_9ACTN</name>
<proteinExistence type="predicted"/>
<dbReference type="RefSeq" id="WP_091105172.1">
    <property type="nucleotide sequence ID" value="NZ_FOBF01000026.1"/>
</dbReference>
<sequence length="135" mass="14559">MDAESTALLQTGATTLVTLMVTDAWSQFRTRLATMFGRRGGRDVVEAAAQDLEESRAHLLAARQAGDLQAAQDIEAEWRSRLRRLLADDPATAAELRAVVDAAAPRVAQVRMGDDIRVSGTFLGPVLGKGTQNVR</sequence>
<dbReference type="AlphaFoldDB" id="A0A1H8G929"/>
<dbReference type="Proteomes" id="UP000198953">
    <property type="component" value="Unassembled WGS sequence"/>
</dbReference>
<evidence type="ECO:0000313" key="2">
    <source>
        <dbReference type="Proteomes" id="UP000198953"/>
    </source>
</evidence>
<organism evidence="1 2">
    <name type="scientific">Nonomuraea pusilla</name>
    <dbReference type="NCBI Taxonomy" id="46177"/>
    <lineage>
        <taxon>Bacteria</taxon>
        <taxon>Bacillati</taxon>
        <taxon>Actinomycetota</taxon>
        <taxon>Actinomycetes</taxon>
        <taxon>Streptosporangiales</taxon>
        <taxon>Streptosporangiaceae</taxon>
        <taxon>Nonomuraea</taxon>
    </lineage>
</organism>
<protein>
    <submittedName>
        <fullName evidence="1">Uncharacterized protein</fullName>
    </submittedName>
</protein>